<dbReference type="Proteomes" id="UP000023541">
    <property type="component" value="Unassembled WGS sequence"/>
</dbReference>
<proteinExistence type="inferred from homology"/>
<dbReference type="GO" id="GO:0046872">
    <property type="term" value="F:metal ion binding"/>
    <property type="evidence" value="ECO:0007669"/>
    <property type="project" value="UniProtKB-KW"/>
</dbReference>
<dbReference type="PANTHER" id="PTHR12151">
    <property type="entry name" value="ELECTRON TRANSPORT PROTIN SCO1/SENC FAMILY MEMBER"/>
    <property type="match status" value="1"/>
</dbReference>
<feature type="disulfide bond" description="Redox-active" evidence="4">
    <location>
        <begin position="92"/>
        <end position="96"/>
    </location>
</feature>
<dbReference type="InterPro" id="IPR036249">
    <property type="entry name" value="Thioredoxin-like_sf"/>
</dbReference>
<comment type="similarity">
    <text evidence="1">Belongs to the SCO1/2 family.</text>
</comment>
<dbReference type="PROSITE" id="PS51257">
    <property type="entry name" value="PROKAR_LIPOPROTEIN"/>
    <property type="match status" value="1"/>
</dbReference>
<feature type="domain" description="Thioredoxin" evidence="5">
    <location>
        <begin position="54"/>
        <end position="219"/>
    </location>
</feature>
<name>A0A023BQ67_9FLAO</name>
<dbReference type="AlphaFoldDB" id="A0A023BQ67"/>
<dbReference type="PROSITE" id="PS51352">
    <property type="entry name" value="THIOREDOXIN_2"/>
    <property type="match status" value="1"/>
</dbReference>
<keyword evidence="4" id="KW-1015">Disulfide bond</keyword>
<dbReference type="Gene3D" id="3.40.30.10">
    <property type="entry name" value="Glutaredoxin"/>
    <property type="match status" value="1"/>
</dbReference>
<evidence type="ECO:0000313" key="6">
    <source>
        <dbReference type="EMBL" id="EZH72215.1"/>
    </source>
</evidence>
<reference evidence="6 7" key="1">
    <citation type="submission" date="2014-04" db="EMBL/GenBank/DDBJ databases">
        <title>Aquimarina sp. 22II-S11-z7 Genome Sequencing.</title>
        <authorList>
            <person name="Lai Q."/>
        </authorList>
    </citation>
    <scope>NUCLEOTIDE SEQUENCE [LARGE SCALE GENOMIC DNA]</scope>
    <source>
        <strain evidence="6 7">22II-S11-z7</strain>
    </source>
</reference>
<keyword evidence="2 3" id="KW-0186">Copper</keyword>
<organism evidence="6 7">
    <name type="scientific">Aquimarina atlantica</name>
    <dbReference type="NCBI Taxonomy" id="1317122"/>
    <lineage>
        <taxon>Bacteria</taxon>
        <taxon>Pseudomonadati</taxon>
        <taxon>Bacteroidota</taxon>
        <taxon>Flavobacteriia</taxon>
        <taxon>Flavobacteriales</taxon>
        <taxon>Flavobacteriaceae</taxon>
        <taxon>Aquimarina</taxon>
    </lineage>
</organism>
<comment type="caution">
    <text evidence="6">The sequence shown here is derived from an EMBL/GenBank/DDBJ whole genome shotgun (WGS) entry which is preliminary data.</text>
</comment>
<dbReference type="STRING" id="1317122.ATO12_25105"/>
<dbReference type="eggNOG" id="COG1999">
    <property type="taxonomic scope" value="Bacteria"/>
</dbReference>
<dbReference type="Pfam" id="PF02630">
    <property type="entry name" value="SCO1-SenC"/>
    <property type="match status" value="1"/>
</dbReference>
<feature type="binding site" evidence="3">
    <location>
        <position position="96"/>
    </location>
    <ligand>
        <name>Cu cation</name>
        <dbReference type="ChEBI" id="CHEBI:23378"/>
    </ligand>
</feature>
<keyword evidence="3" id="KW-0479">Metal-binding</keyword>
<keyword evidence="7" id="KW-1185">Reference proteome</keyword>
<dbReference type="EMBL" id="AQRA01000009">
    <property type="protein sequence ID" value="EZH72215.1"/>
    <property type="molecule type" value="Genomic_DNA"/>
</dbReference>
<evidence type="ECO:0000256" key="2">
    <source>
        <dbReference type="ARBA" id="ARBA00023008"/>
    </source>
</evidence>
<gene>
    <name evidence="6" type="ORF">ATO12_25105</name>
</gene>
<accession>A0A023BQ67</accession>
<dbReference type="InterPro" id="IPR013766">
    <property type="entry name" value="Thioredoxin_domain"/>
</dbReference>
<protein>
    <submittedName>
        <fullName evidence="6">Electron transporter</fullName>
    </submittedName>
</protein>
<dbReference type="CDD" id="cd02968">
    <property type="entry name" value="SCO"/>
    <property type="match status" value="1"/>
</dbReference>
<dbReference type="SUPFAM" id="SSF52833">
    <property type="entry name" value="Thioredoxin-like"/>
    <property type="match status" value="1"/>
</dbReference>
<feature type="binding site" evidence="3">
    <location>
        <position position="182"/>
    </location>
    <ligand>
        <name>Cu cation</name>
        <dbReference type="ChEBI" id="CHEBI:23378"/>
    </ligand>
</feature>
<sequence length="222" mass="25908">MKKMRLFLSLFMSVILVFSCKKQEDKTTVKPTVDKLPYFIASDFTPQWLTVSDLEGKHKIPSFSFTNQNGDTITNDTYKDKIYVADFFFTICPGICPKLTKNMNLIQDTYKNDNDIKLLSHTVMPWHDSVPVLKEYAIKNTIDDRKWNLVTGDKEEIYTIARKGYFADEDFVKTQDENSFIHTENFILVDTQGYIRGVYNGTIPIDVKRLIRHIEILKKERP</sequence>
<evidence type="ECO:0000256" key="1">
    <source>
        <dbReference type="ARBA" id="ARBA00010996"/>
    </source>
</evidence>
<evidence type="ECO:0000256" key="4">
    <source>
        <dbReference type="PIRSR" id="PIRSR603782-2"/>
    </source>
</evidence>
<dbReference type="PANTHER" id="PTHR12151:SF25">
    <property type="entry name" value="LINALOOL DEHYDRATASE_ISOMERASE DOMAIN-CONTAINING PROTEIN"/>
    <property type="match status" value="1"/>
</dbReference>
<evidence type="ECO:0000259" key="5">
    <source>
        <dbReference type="PROSITE" id="PS51352"/>
    </source>
</evidence>
<dbReference type="InterPro" id="IPR003782">
    <property type="entry name" value="SCO1/SenC"/>
</dbReference>
<evidence type="ECO:0000256" key="3">
    <source>
        <dbReference type="PIRSR" id="PIRSR603782-1"/>
    </source>
</evidence>
<evidence type="ECO:0000313" key="7">
    <source>
        <dbReference type="Proteomes" id="UP000023541"/>
    </source>
</evidence>
<feature type="binding site" evidence="3">
    <location>
        <position position="92"/>
    </location>
    <ligand>
        <name>Cu cation</name>
        <dbReference type="ChEBI" id="CHEBI:23378"/>
    </ligand>
</feature>